<dbReference type="SUPFAM" id="SSF53254">
    <property type="entry name" value="Phosphoglycerate mutase-like"/>
    <property type="match status" value="1"/>
</dbReference>
<name>A0AAE0G0G3_9CHLO</name>
<evidence type="ECO:0000313" key="3">
    <source>
        <dbReference type="Proteomes" id="UP001190700"/>
    </source>
</evidence>
<dbReference type="Gene3D" id="3.40.50.1240">
    <property type="entry name" value="Phosphoglycerate mutase-like"/>
    <property type="match status" value="1"/>
</dbReference>
<dbReference type="AlphaFoldDB" id="A0AAE0G0G3"/>
<feature type="compositionally biased region" description="Basic and acidic residues" evidence="1">
    <location>
        <begin position="12"/>
        <end position="22"/>
    </location>
</feature>
<gene>
    <name evidence="2" type="ORF">CYMTET_22148</name>
</gene>
<dbReference type="InterPro" id="IPR013078">
    <property type="entry name" value="His_Pase_superF_clade-1"/>
</dbReference>
<feature type="region of interest" description="Disordered" evidence="1">
    <location>
        <begin position="1"/>
        <end position="81"/>
    </location>
</feature>
<accession>A0AAE0G0G3</accession>
<reference evidence="2 3" key="1">
    <citation type="journal article" date="2015" name="Genome Biol. Evol.">
        <title>Comparative Genomics of a Bacterivorous Green Alga Reveals Evolutionary Causalities and Consequences of Phago-Mixotrophic Mode of Nutrition.</title>
        <authorList>
            <person name="Burns J.A."/>
            <person name="Paasch A."/>
            <person name="Narechania A."/>
            <person name="Kim E."/>
        </authorList>
    </citation>
    <scope>NUCLEOTIDE SEQUENCE [LARGE SCALE GENOMIC DNA]</scope>
    <source>
        <strain evidence="2 3">PLY_AMNH</strain>
    </source>
</reference>
<organism evidence="2 3">
    <name type="scientific">Cymbomonas tetramitiformis</name>
    <dbReference type="NCBI Taxonomy" id="36881"/>
    <lineage>
        <taxon>Eukaryota</taxon>
        <taxon>Viridiplantae</taxon>
        <taxon>Chlorophyta</taxon>
        <taxon>Pyramimonadophyceae</taxon>
        <taxon>Pyramimonadales</taxon>
        <taxon>Pyramimonadaceae</taxon>
        <taxon>Cymbomonas</taxon>
    </lineage>
</organism>
<dbReference type="EMBL" id="LGRX02010985">
    <property type="protein sequence ID" value="KAK3269407.1"/>
    <property type="molecule type" value="Genomic_DNA"/>
</dbReference>
<comment type="caution">
    <text evidence="2">The sequence shown here is derived from an EMBL/GenBank/DDBJ whole genome shotgun (WGS) entry which is preliminary data.</text>
</comment>
<dbReference type="InterPro" id="IPR029033">
    <property type="entry name" value="His_PPase_superfam"/>
</dbReference>
<feature type="compositionally biased region" description="Basic and acidic residues" evidence="1">
    <location>
        <begin position="33"/>
        <end position="43"/>
    </location>
</feature>
<proteinExistence type="predicted"/>
<dbReference type="CDD" id="cd07067">
    <property type="entry name" value="HP_PGM_like"/>
    <property type="match status" value="1"/>
</dbReference>
<feature type="non-terminal residue" evidence="2">
    <location>
        <position position="326"/>
    </location>
</feature>
<protein>
    <submittedName>
        <fullName evidence="2">Uncharacterized protein</fullName>
    </submittedName>
</protein>
<keyword evidence="3" id="KW-1185">Reference proteome</keyword>
<evidence type="ECO:0000256" key="1">
    <source>
        <dbReference type="SAM" id="MobiDB-lite"/>
    </source>
</evidence>
<sequence length="326" mass="35705">MGGAASTHTKPRKESRNTHPDIKSSSNKSGVVEPEKSVSPERSSKRKIFTHHQTSGSEDGFNAPEFAEQDPLGDDRATSKTTGSVLNSALAPIGFEPKDADNYQPRSMRASIPKNLSMTPEEVPVANVTLHWMRHAFSCANLLEACGARWDGLVSIRSALTPDPQLTNIGVEQAKRAGQVLRDTPGLRPDIVLCSGLTRAVETALFAFGPLSPYGGSVFPVPCISEKRGPLPSLRDSLPAFVLHDDDNKMLETRSLQEKFMGLFEEEEDGQLGILAAGINWRYIEDKGGFSLQQPPSIDKFCEQVLPVVVADVLKERLKKDKKRMQ</sequence>
<dbReference type="Pfam" id="PF00300">
    <property type="entry name" value="His_Phos_1"/>
    <property type="match status" value="1"/>
</dbReference>
<evidence type="ECO:0000313" key="2">
    <source>
        <dbReference type="EMBL" id="KAK3269407.1"/>
    </source>
</evidence>
<dbReference type="Proteomes" id="UP001190700">
    <property type="component" value="Unassembled WGS sequence"/>
</dbReference>